<proteinExistence type="predicted"/>
<sequence length="413" mass="45169">MALRILQIAHDHPDWTSGGTEIVAHDLHRALSRRGLDSHFLAAATSLQRPEAMAGSLGRLGEDMVLRTGGYDRFLMKRHDGLRWLESVRRLLTDAAPDVVHLHGLDRIGAEILPALRRFAPAARIVMTLHDYQIICPNEGLLLTRPDGSRCRGARPDSCRACFPELGADRHALRKTYLATLLQGVDCFLAPSRFLKDRFLDWGLPASKLQLMPNAVAPLALMQDKPRVRRDRFAFFGTLAPHKGVLTLLEAAAQLKAEGAELRLAFHGGLRHPEPAFRTAFETALAAARPLAQHPGPYDRAALASRMADVDWVVVPSLWWENAPLVILEAQAAGRPVVASGIGGMAEMVKDSETGLLVPPGDAAALAEALRTAAGDAELWARLAAAQPRTSHERFVDAHLDLYRTLLEGRHAA</sequence>
<organism evidence="2 3">
    <name type="scientific">Cereibacter sphaeroides</name>
    <name type="common">Rhodobacter sphaeroides</name>
    <dbReference type="NCBI Taxonomy" id="1063"/>
    <lineage>
        <taxon>Bacteria</taxon>
        <taxon>Pseudomonadati</taxon>
        <taxon>Pseudomonadota</taxon>
        <taxon>Alphaproteobacteria</taxon>
        <taxon>Rhodobacterales</taxon>
        <taxon>Paracoccaceae</taxon>
        <taxon>Cereibacter</taxon>
    </lineage>
</organism>
<gene>
    <name evidence="2" type="ORF">D1114_19340</name>
</gene>
<dbReference type="EMBL" id="QWGP01000030">
    <property type="protein sequence ID" value="RHZ91724.1"/>
    <property type="molecule type" value="Genomic_DNA"/>
</dbReference>
<dbReference type="GO" id="GO:0016757">
    <property type="term" value="F:glycosyltransferase activity"/>
    <property type="evidence" value="ECO:0007669"/>
    <property type="project" value="UniProtKB-ARBA"/>
</dbReference>
<dbReference type="Proteomes" id="UP000266305">
    <property type="component" value="Unassembled WGS sequence"/>
</dbReference>
<dbReference type="PANTHER" id="PTHR12526">
    <property type="entry name" value="GLYCOSYLTRANSFERASE"/>
    <property type="match status" value="1"/>
</dbReference>
<dbReference type="CDD" id="cd03823">
    <property type="entry name" value="GT4_ExpE7-like"/>
    <property type="match status" value="1"/>
</dbReference>
<dbReference type="RefSeq" id="WP_119001129.1">
    <property type="nucleotide sequence ID" value="NZ_QWGP01000030.1"/>
</dbReference>
<dbReference type="SUPFAM" id="SSF53756">
    <property type="entry name" value="UDP-Glycosyltransferase/glycogen phosphorylase"/>
    <property type="match status" value="1"/>
</dbReference>
<dbReference type="InterPro" id="IPR028098">
    <property type="entry name" value="Glyco_trans_4-like_N"/>
</dbReference>
<protein>
    <submittedName>
        <fullName evidence="2">Glycosyltransferase</fullName>
    </submittedName>
</protein>
<evidence type="ECO:0000313" key="3">
    <source>
        <dbReference type="Proteomes" id="UP000266305"/>
    </source>
</evidence>
<reference evidence="2 3" key="1">
    <citation type="submission" date="2018-08" db="EMBL/GenBank/DDBJ databases">
        <title>Draft genome sequence of Rhodobacter sphaeroides FY.</title>
        <authorList>
            <person name="Rayyan A."/>
            <person name="Meyer T.E."/>
            <person name="Kyndt J.A."/>
        </authorList>
    </citation>
    <scope>NUCLEOTIDE SEQUENCE [LARGE SCALE GENOMIC DNA]</scope>
    <source>
        <strain evidence="2 3">FY</strain>
    </source>
</reference>
<name>A0AAX1UGI2_CERSP</name>
<comment type="caution">
    <text evidence="2">The sequence shown here is derived from an EMBL/GenBank/DDBJ whole genome shotgun (WGS) entry which is preliminary data.</text>
</comment>
<accession>A0AAX1UGI2</accession>
<dbReference type="Pfam" id="PF13439">
    <property type="entry name" value="Glyco_transf_4"/>
    <property type="match status" value="1"/>
</dbReference>
<dbReference type="PANTHER" id="PTHR12526:SF635">
    <property type="entry name" value="GLYCOSYL TRANSFERASE GROUP 1"/>
    <property type="match status" value="1"/>
</dbReference>
<dbReference type="Pfam" id="PF13692">
    <property type="entry name" value="Glyco_trans_1_4"/>
    <property type="match status" value="1"/>
</dbReference>
<dbReference type="Gene3D" id="3.40.50.2000">
    <property type="entry name" value="Glycogen Phosphorylase B"/>
    <property type="match status" value="2"/>
</dbReference>
<evidence type="ECO:0000259" key="1">
    <source>
        <dbReference type="Pfam" id="PF13439"/>
    </source>
</evidence>
<feature type="domain" description="Glycosyltransferase subfamily 4-like N-terminal" evidence="1">
    <location>
        <begin position="18"/>
        <end position="216"/>
    </location>
</feature>
<evidence type="ECO:0000313" key="2">
    <source>
        <dbReference type="EMBL" id="RHZ91724.1"/>
    </source>
</evidence>
<dbReference type="AlphaFoldDB" id="A0AAX1UGI2"/>